<proteinExistence type="predicted"/>
<comment type="caution">
    <text evidence="1">The sequence shown here is derived from an EMBL/GenBank/DDBJ whole genome shotgun (WGS) entry which is preliminary data.</text>
</comment>
<evidence type="ECO:0000313" key="2">
    <source>
        <dbReference type="Proteomes" id="UP001604336"/>
    </source>
</evidence>
<dbReference type="AlphaFoldDB" id="A0ABD1Q767"/>
<name>A0ABD1Q767_9LAMI</name>
<keyword evidence="2" id="KW-1185">Reference proteome</keyword>
<organism evidence="1 2">
    <name type="scientific">Abeliophyllum distichum</name>
    <dbReference type="NCBI Taxonomy" id="126358"/>
    <lineage>
        <taxon>Eukaryota</taxon>
        <taxon>Viridiplantae</taxon>
        <taxon>Streptophyta</taxon>
        <taxon>Embryophyta</taxon>
        <taxon>Tracheophyta</taxon>
        <taxon>Spermatophyta</taxon>
        <taxon>Magnoliopsida</taxon>
        <taxon>eudicotyledons</taxon>
        <taxon>Gunneridae</taxon>
        <taxon>Pentapetalae</taxon>
        <taxon>asterids</taxon>
        <taxon>lamiids</taxon>
        <taxon>Lamiales</taxon>
        <taxon>Oleaceae</taxon>
        <taxon>Forsythieae</taxon>
        <taxon>Abeliophyllum</taxon>
    </lineage>
</organism>
<accession>A0ABD1Q767</accession>
<evidence type="ECO:0000313" key="1">
    <source>
        <dbReference type="EMBL" id="KAL2472033.1"/>
    </source>
</evidence>
<sequence length="129" mass="14477">MNIDLPRQDEPMRAHPVCRINTIIGGSYVGGHTINSRRNYAIVARKKPVERCQIYGHRPRVPPITDEVGIHYPHCDALVIHTIIARNELGRMLVDDDSAMNILFGNTFDQMEVDHDLTASSYRGGSPSL</sequence>
<dbReference type="EMBL" id="JBFOLK010000012">
    <property type="protein sequence ID" value="KAL2472033.1"/>
    <property type="molecule type" value="Genomic_DNA"/>
</dbReference>
<reference evidence="2" key="1">
    <citation type="submission" date="2024-07" db="EMBL/GenBank/DDBJ databases">
        <title>Two chromosome-level genome assemblies of Korean endemic species Abeliophyllum distichum and Forsythia ovata (Oleaceae).</title>
        <authorList>
            <person name="Jang H."/>
        </authorList>
    </citation>
    <scope>NUCLEOTIDE SEQUENCE [LARGE SCALE GENOMIC DNA]</scope>
</reference>
<dbReference type="Proteomes" id="UP001604336">
    <property type="component" value="Unassembled WGS sequence"/>
</dbReference>
<protein>
    <submittedName>
        <fullName evidence="1">Uncharacterized protein</fullName>
    </submittedName>
</protein>
<gene>
    <name evidence="1" type="ORF">Adt_40169</name>
</gene>